<keyword evidence="2" id="KW-1185">Reference proteome</keyword>
<name>A0A5C7GK99_9FLAO</name>
<dbReference type="EMBL" id="VRKQ01000008">
    <property type="protein sequence ID" value="TXG38724.1"/>
    <property type="molecule type" value="Genomic_DNA"/>
</dbReference>
<accession>A0A5C7GK99</accession>
<reference evidence="1 2" key="1">
    <citation type="submission" date="2019-08" db="EMBL/GenBank/DDBJ databases">
        <title>Seonamhaeicola sediminis sp. nov., isolated from marine sediment.</title>
        <authorList>
            <person name="Cao W.R."/>
        </authorList>
    </citation>
    <scope>NUCLEOTIDE SEQUENCE [LARGE SCALE GENOMIC DNA]</scope>
    <source>
        <strain evidence="1 2">1505</strain>
    </source>
</reference>
<evidence type="ECO:0000313" key="2">
    <source>
        <dbReference type="Proteomes" id="UP000321080"/>
    </source>
</evidence>
<comment type="caution">
    <text evidence="1">The sequence shown here is derived from an EMBL/GenBank/DDBJ whole genome shotgun (WGS) entry which is preliminary data.</text>
</comment>
<gene>
    <name evidence="1" type="ORF">FUA22_02225</name>
</gene>
<dbReference type="OrthoDB" id="821805at2"/>
<dbReference type="RefSeq" id="WP_147766160.1">
    <property type="nucleotide sequence ID" value="NZ_VRKQ01000008.1"/>
</dbReference>
<evidence type="ECO:0000313" key="1">
    <source>
        <dbReference type="EMBL" id="TXG38724.1"/>
    </source>
</evidence>
<sequence length="171" mass="19690">MQKVYDSNRVRLEKYKDLFKQTNLPLSQIREGLGDLDWSFRGISFESNTIATLQSTGDIKIIPSHIRDKLIRHKKFQIETNLASKTNNANGLELTNYASRLFGGSSLLNRITNQPKLAEYVSEENRLIEIILALEAAYKRKELAENNSLRSFETVLFNIDELTELINKELK</sequence>
<organism evidence="1 2">
    <name type="scientific">Seonamhaeicola maritimus</name>
    <dbReference type="NCBI Taxonomy" id="2591822"/>
    <lineage>
        <taxon>Bacteria</taxon>
        <taxon>Pseudomonadati</taxon>
        <taxon>Bacteroidota</taxon>
        <taxon>Flavobacteriia</taxon>
        <taxon>Flavobacteriales</taxon>
        <taxon>Flavobacteriaceae</taxon>
    </lineage>
</organism>
<protein>
    <submittedName>
        <fullName evidence="1">Uncharacterized protein</fullName>
    </submittedName>
</protein>
<dbReference type="Proteomes" id="UP000321080">
    <property type="component" value="Unassembled WGS sequence"/>
</dbReference>
<proteinExistence type="predicted"/>
<dbReference type="AlphaFoldDB" id="A0A5C7GK99"/>